<sequence length="337" mass="35251">MNEINEDPTRSAPPVRQFVGMHLISGDDVAEIPIRDAVNALETALRGGLDPEQDTPRSRVTTQAGELLVMPSTQGTFSGVKLLSSTPDNPRHGPPLIQGAFILFEGPEQRAAAIIDGVALTNLRTPAVSALAVRHLLPGKGAGPLRLTVFGTGPQARGHAEAMLALHEISEVSLVGRDSARRDRLAAHLAGTGVPLRVSGPDASAAAVEQADIICCCTSAPAPLFDGTLVKADAVVVAIGSHSPRMREVDDQLVNRASVVVESRASALREAGDVVIPLAAGVVREEDLYALRDVVTGSAQMSTGGPRLFKGTGMPWQDLVVGAEIYRSYVTAHDGAP</sequence>
<evidence type="ECO:0000313" key="2">
    <source>
        <dbReference type="Proteomes" id="UP001290101"/>
    </source>
</evidence>
<dbReference type="PANTHER" id="PTHR13812:SF19">
    <property type="entry name" value="KETIMINE REDUCTASE MU-CRYSTALLIN"/>
    <property type="match status" value="1"/>
</dbReference>
<dbReference type="Proteomes" id="UP001290101">
    <property type="component" value="Unassembled WGS sequence"/>
</dbReference>
<protein>
    <submittedName>
        <fullName evidence="1">Ornithine cyclodeaminase family protein</fullName>
    </submittedName>
</protein>
<name>A0ABU5J684_9ACTN</name>
<dbReference type="SUPFAM" id="SSF51735">
    <property type="entry name" value="NAD(P)-binding Rossmann-fold domains"/>
    <property type="match status" value="1"/>
</dbReference>
<dbReference type="Gene3D" id="3.40.50.720">
    <property type="entry name" value="NAD(P)-binding Rossmann-like Domain"/>
    <property type="match status" value="1"/>
</dbReference>
<evidence type="ECO:0000313" key="1">
    <source>
        <dbReference type="EMBL" id="MDZ5488102.1"/>
    </source>
</evidence>
<accession>A0ABU5J684</accession>
<dbReference type="Gene3D" id="3.30.1780.10">
    <property type="entry name" value="ornithine cyclodeaminase, domain 1"/>
    <property type="match status" value="1"/>
</dbReference>
<dbReference type="InterPro" id="IPR036291">
    <property type="entry name" value="NAD(P)-bd_dom_sf"/>
</dbReference>
<reference evidence="1 2" key="1">
    <citation type="submission" date="2023-12" db="EMBL/GenBank/DDBJ databases">
        <title>Micromonospora sp. nov., isolated from Atacama Desert.</title>
        <authorList>
            <person name="Carro L."/>
            <person name="Golinska P."/>
            <person name="Klenk H.-P."/>
            <person name="Goodfellow M."/>
        </authorList>
    </citation>
    <scope>NUCLEOTIDE SEQUENCE [LARGE SCALE GENOMIC DNA]</scope>
    <source>
        <strain evidence="1 2">4G53</strain>
    </source>
</reference>
<dbReference type="PIRSF" id="PIRSF001439">
    <property type="entry name" value="CryM"/>
    <property type="match status" value="1"/>
</dbReference>
<dbReference type="InterPro" id="IPR023401">
    <property type="entry name" value="ODC_N"/>
</dbReference>
<organism evidence="1 2">
    <name type="scientific">Micromonospora sicca</name>
    <dbReference type="NCBI Taxonomy" id="2202420"/>
    <lineage>
        <taxon>Bacteria</taxon>
        <taxon>Bacillati</taxon>
        <taxon>Actinomycetota</taxon>
        <taxon>Actinomycetes</taxon>
        <taxon>Micromonosporales</taxon>
        <taxon>Micromonosporaceae</taxon>
        <taxon>Micromonospora</taxon>
    </lineage>
</organism>
<comment type="caution">
    <text evidence="1">The sequence shown here is derived from an EMBL/GenBank/DDBJ whole genome shotgun (WGS) entry which is preliminary data.</text>
</comment>
<gene>
    <name evidence="1" type="ORF">U2F25_01250</name>
</gene>
<dbReference type="Pfam" id="PF02423">
    <property type="entry name" value="OCD_Mu_crystall"/>
    <property type="match status" value="1"/>
</dbReference>
<keyword evidence="2" id="KW-1185">Reference proteome</keyword>
<proteinExistence type="predicted"/>
<dbReference type="PANTHER" id="PTHR13812">
    <property type="entry name" value="KETIMINE REDUCTASE MU-CRYSTALLIN"/>
    <property type="match status" value="1"/>
</dbReference>
<dbReference type="EMBL" id="JAXOTQ010000001">
    <property type="protein sequence ID" value="MDZ5488102.1"/>
    <property type="molecule type" value="Genomic_DNA"/>
</dbReference>
<dbReference type="RefSeq" id="WP_322438776.1">
    <property type="nucleotide sequence ID" value="NZ_JAXOTQ010000001.1"/>
</dbReference>
<dbReference type="InterPro" id="IPR003462">
    <property type="entry name" value="ODC_Mu_crystall"/>
</dbReference>